<keyword evidence="4" id="KW-1185">Reference proteome</keyword>
<sequence>MTTLDSTTGMNTATAQEKIKDAVEPVRKRPVASSATALAVAAVAAAGVIGGRKYAQSRRSRSRWQQFLDKLPLGRFR</sequence>
<organism evidence="3 4">
    <name type="scientific">Actinoplanes sichuanensis</name>
    <dbReference type="NCBI Taxonomy" id="512349"/>
    <lineage>
        <taxon>Bacteria</taxon>
        <taxon>Bacillati</taxon>
        <taxon>Actinomycetota</taxon>
        <taxon>Actinomycetes</taxon>
        <taxon>Micromonosporales</taxon>
        <taxon>Micromonosporaceae</taxon>
        <taxon>Actinoplanes</taxon>
    </lineage>
</organism>
<accession>A0ABW4AMN6</accession>
<evidence type="ECO:0000313" key="3">
    <source>
        <dbReference type="EMBL" id="MFD1372144.1"/>
    </source>
</evidence>
<feature type="transmembrane region" description="Helical" evidence="2">
    <location>
        <begin position="31"/>
        <end position="51"/>
    </location>
</feature>
<dbReference type="EMBL" id="JBHTMK010000055">
    <property type="protein sequence ID" value="MFD1372144.1"/>
    <property type="molecule type" value="Genomic_DNA"/>
</dbReference>
<keyword evidence="2" id="KW-1133">Transmembrane helix</keyword>
<protein>
    <submittedName>
        <fullName evidence="3">Uncharacterized protein</fullName>
    </submittedName>
</protein>
<evidence type="ECO:0000256" key="1">
    <source>
        <dbReference type="SAM" id="MobiDB-lite"/>
    </source>
</evidence>
<keyword evidence="2" id="KW-0472">Membrane</keyword>
<reference evidence="4" key="1">
    <citation type="journal article" date="2019" name="Int. J. Syst. Evol. Microbiol.">
        <title>The Global Catalogue of Microorganisms (GCM) 10K type strain sequencing project: providing services to taxonomists for standard genome sequencing and annotation.</title>
        <authorList>
            <consortium name="The Broad Institute Genomics Platform"/>
            <consortium name="The Broad Institute Genome Sequencing Center for Infectious Disease"/>
            <person name="Wu L."/>
            <person name="Ma J."/>
        </authorList>
    </citation>
    <scope>NUCLEOTIDE SEQUENCE [LARGE SCALE GENOMIC DNA]</scope>
    <source>
        <strain evidence="4">CCM 7526</strain>
    </source>
</reference>
<evidence type="ECO:0000256" key="2">
    <source>
        <dbReference type="SAM" id="Phobius"/>
    </source>
</evidence>
<keyword evidence="2" id="KW-0812">Transmembrane</keyword>
<proteinExistence type="predicted"/>
<feature type="region of interest" description="Disordered" evidence="1">
    <location>
        <begin position="1"/>
        <end position="26"/>
    </location>
</feature>
<evidence type="ECO:0000313" key="4">
    <source>
        <dbReference type="Proteomes" id="UP001597183"/>
    </source>
</evidence>
<dbReference type="Proteomes" id="UP001597183">
    <property type="component" value="Unassembled WGS sequence"/>
</dbReference>
<dbReference type="RefSeq" id="WP_317796419.1">
    <property type="nucleotide sequence ID" value="NZ_AP028461.1"/>
</dbReference>
<name>A0ABW4AMN6_9ACTN</name>
<feature type="compositionally biased region" description="Basic and acidic residues" evidence="1">
    <location>
        <begin position="17"/>
        <end position="26"/>
    </location>
</feature>
<comment type="caution">
    <text evidence="3">The sequence shown here is derived from an EMBL/GenBank/DDBJ whole genome shotgun (WGS) entry which is preliminary data.</text>
</comment>
<feature type="compositionally biased region" description="Polar residues" evidence="1">
    <location>
        <begin position="1"/>
        <end position="15"/>
    </location>
</feature>
<gene>
    <name evidence="3" type="ORF">ACFQ5G_43050</name>
</gene>